<sequence>MTCTSLLHSTLLCISLPPTRKECSRKPHVKSLLLTSHTFVTASSWIVLPHQTLAHCEATNPTVQSLTTDRSQHQFLPPSLRLTTLDRNVICSGAPNPIHVVAVVVVLACSALRGHAKDEQPRILPLHEK</sequence>
<evidence type="ECO:0000313" key="1">
    <source>
        <dbReference type="EMBL" id="CDI70209.1"/>
    </source>
</evidence>
<dbReference type="Proteomes" id="UP000492820">
    <property type="component" value="Unassembled WGS sequence"/>
</dbReference>
<name>U6FRC8_ECHGR</name>
<dbReference type="EMBL" id="CBLN010004180">
    <property type="protein sequence ID" value="CDI70209.1"/>
    <property type="molecule type" value="Genomic_DNA"/>
</dbReference>
<evidence type="ECO:0000313" key="2">
    <source>
        <dbReference type="Proteomes" id="UP000492820"/>
    </source>
</evidence>
<reference evidence="1 2" key="1">
    <citation type="journal article" date="2013" name="Nature">
        <title>The genomes of four tapeworm species reveal adaptations to parasitism.</title>
        <authorList>
            <person name="Tsai I.J."/>
            <person name="Zarowiecki M."/>
            <person name="Holroyd N."/>
            <person name="Garciarrubio A."/>
            <person name="Sanchez-Flores A."/>
            <person name="Brooks K.L."/>
            <person name="Tracey A."/>
            <person name="Bobes R.J."/>
            <person name="Fragoso G."/>
            <person name="Sciutto E."/>
            <person name="Aslett M."/>
            <person name="Beasley H."/>
            <person name="Bennett H.M."/>
            <person name="Cai J."/>
            <person name="Camicia F."/>
            <person name="Clark R."/>
            <person name="Cucher M."/>
            <person name="De Silva N."/>
            <person name="Day T.A."/>
            <person name="Deplazes P."/>
            <person name="Estrada K."/>
            <person name="Fernandez C."/>
            <person name="Holland P.W."/>
            <person name="Hou J."/>
            <person name="Hu S."/>
            <person name="Huckvale T."/>
            <person name="Hung S.S."/>
            <person name="Kamenetzky L."/>
            <person name="Keane J.A."/>
            <person name="Kiss F."/>
            <person name="Koziol U."/>
            <person name="Lambert O."/>
            <person name="Liu K."/>
            <person name="Luo X."/>
            <person name="Luo Y."/>
            <person name="Macchiaroli N."/>
            <person name="Nichol S."/>
            <person name="Paps J."/>
            <person name="Parkinson J."/>
            <person name="Pouchkina-Stantcheva N."/>
            <person name="Riddiford N."/>
            <person name="Rosenzvit M."/>
            <person name="Salinas G."/>
            <person name="Wasmuth J.D."/>
            <person name="Zamanian M."/>
            <person name="Zheng Y."/>
            <person name="Cai X."/>
            <person name="Soberon X."/>
            <person name="Olson P.D."/>
            <person name="Laclette J.P."/>
            <person name="Brehm K."/>
            <person name="Berriman M."/>
            <person name="Garciarrubio A."/>
            <person name="Bobes R.J."/>
            <person name="Fragoso G."/>
            <person name="Sanchez-Flores A."/>
            <person name="Estrada K."/>
            <person name="Cevallos M.A."/>
            <person name="Morett E."/>
            <person name="Gonzalez V."/>
            <person name="Portillo T."/>
            <person name="Ochoa-Leyva A."/>
            <person name="Jose M.V."/>
            <person name="Sciutto E."/>
            <person name="Landa A."/>
            <person name="Jimenez L."/>
            <person name="Valdes V."/>
            <person name="Carrero J.C."/>
            <person name="Larralde C."/>
            <person name="Morales-Montor J."/>
            <person name="Limon-Lason J."/>
            <person name="Soberon X."/>
            <person name="Laclette J.P."/>
        </authorList>
    </citation>
    <scope>NUCLEOTIDE SEQUENCE [LARGE SCALE GENOMIC DNA]</scope>
</reference>
<evidence type="ECO:0000313" key="3">
    <source>
        <dbReference type="WBParaSite" id="EgrG_002068700"/>
    </source>
</evidence>
<dbReference type="AlphaFoldDB" id="U6FRC8"/>
<dbReference type="WBParaSite" id="EgrG_002068700">
    <property type="protein sequence ID" value="EgrG_002068700"/>
    <property type="gene ID" value="EgrG_002068700"/>
</dbReference>
<reference evidence="3" key="2">
    <citation type="submission" date="2020-10" db="UniProtKB">
        <authorList>
            <consortium name="WormBaseParasite"/>
        </authorList>
    </citation>
    <scope>IDENTIFICATION</scope>
</reference>
<gene>
    <name evidence="1" type="ORF">EgrG_002068700</name>
</gene>
<protein>
    <submittedName>
        <fullName evidence="3">Secreted protein</fullName>
    </submittedName>
</protein>
<proteinExistence type="predicted"/>
<organism evidence="1">
    <name type="scientific">Echinococcus granulosus</name>
    <name type="common">Hydatid tapeworm</name>
    <dbReference type="NCBI Taxonomy" id="6210"/>
    <lineage>
        <taxon>Eukaryota</taxon>
        <taxon>Metazoa</taxon>
        <taxon>Spiralia</taxon>
        <taxon>Lophotrochozoa</taxon>
        <taxon>Platyhelminthes</taxon>
        <taxon>Cestoda</taxon>
        <taxon>Eucestoda</taxon>
        <taxon>Cyclophyllidea</taxon>
        <taxon>Taeniidae</taxon>
        <taxon>Echinococcus</taxon>
        <taxon>Echinococcus granulosus group</taxon>
    </lineage>
</organism>
<accession>U6FRC8</accession>